<proteinExistence type="predicted"/>
<name>A0AAN6UFK2_9PEZI</name>
<reference evidence="1" key="2">
    <citation type="submission" date="2023-05" db="EMBL/GenBank/DDBJ databases">
        <authorList>
            <consortium name="Lawrence Berkeley National Laboratory"/>
            <person name="Steindorff A."/>
            <person name="Hensen N."/>
            <person name="Bonometti L."/>
            <person name="Westerberg I."/>
            <person name="Brannstrom I.O."/>
            <person name="Guillou S."/>
            <person name="Cros-Aarteil S."/>
            <person name="Calhoun S."/>
            <person name="Haridas S."/>
            <person name="Kuo A."/>
            <person name="Mondo S."/>
            <person name="Pangilinan J."/>
            <person name="Riley R."/>
            <person name="Labutti K."/>
            <person name="Andreopoulos B."/>
            <person name="Lipzen A."/>
            <person name="Chen C."/>
            <person name="Yanf M."/>
            <person name="Daum C."/>
            <person name="Ng V."/>
            <person name="Clum A."/>
            <person name="Ohm R."/>
            <person name="Martin F."/>
            <person name="Silar P."/>
            <person name="Natvig D."/>
            <person name="Lalanne C."/>
            <person name="Gautier V."/>
            <person name="Ament-Velasquez S.L."/>
            <person name="Kruys A."/>
            <person name="Hutchinson M.I."/>
            <person name="Powell A.J."/>
            <person name="Barry K."/>
            <person name="Miller A.N."/>
            <person name="Grigoriev I.V."/>
            <person name="Debuchy R."/>
            <person name="Gladieux P."/>
            <person name="Thoren M.H."/>
            <person name="Johannesson H."/>
        </authorList>
    </citation>
    <scope>NUCLEOTIDE SEQUENCE</scope>
    <source>
        <strain evidence="1">CBS 123565</strain>
    </source>
</reference>
<accession>A0AAN6UFK2</accession>
<protein>
    <submittedName>
        <fullName evidence="1">Uncharacterized protein</fullName>
    </submittedName>
</protein>
<evidence type="ECO:0000313" key="2">
    <source>
        <dbReference type="Proteomes" id="UP001304895"/>
    </source>
</evidence>
<keyword evidence="2" id="KW-1185">Reference proteome</keyword>
<evidence type="ECO:0000313" key="1">
    <source>
        <dbReference type="EMBL" id="KAK4132073.1"/>
    </source>
</evidence>
<comment type="caution">
    <text evidence="1">The sequence shown here is derived from an EMBL/GenBank/DDBJ whole genome shotgun (WGS) entry which is preliminary data.</text>
</comment>
<organism evidence="1 2">
    <name type="scientific">Trichocladium antarcticum</name>
    <dbReference type="NCBI Taxonomy" id="1450529"/>
    <lineage>
        <taxon>Eukaryota</taxon>
        <taxon>Fungi</taxon>
        <taxon>Dikarya</taxon>
        <taxon>Ascomycota</taxon>
        <taxon>Pezizomycotina</taxon>
        <taxon>Sordariomycetes</taxon>
        <taxon>Sordariomycetidae</taxon>
        <taxon>Sordariales</taxon>
        <taxon>Chaetomiaceae</taxon>
        <taxon>Trichocladium</taxon>
    </lineage>
</organism>
<dbReference type="EMBL" id="MU853420">
    <property type="protein sequence ID" value="KAK4132073.1"/>
    <property type="molecule type" value="Genomic_DNA"/>
</dbReference>
<sequence>MVCLGQNTHRDVSELDSIKQSRYNRSLKIRWHFWTRASIASQPSWPKLCGWVCVVVVWSSSIFSCEDTVSQRHETPKVSP</sequence>
<dbReference type="Proteomes" id="UP001304895">
    <property type="component" value="Unassembled WGS sequence"/>
</dbReference>
<dbReference type="AlphaFoldDB" id="A0AAN6UFK2"/>
<reference evidence="1" key="1">
    <citation type="journal article" date="2023" name="Mol. Phylogenet. Evol.">
        <title>Genome-scale phylogeny and comparative genomics of the fungal order Sordariales.</title>
        <authorList>
            <person name="Hensen N."/>
            <person name="Bonometti L."/>
            <person name="Westerberg I."/>
            <person name="Brannstrom I.O."/>
            <person name="Guillou S."/>
            <person name="Cros-Aarteil S."/>
            <person name="Calhoun S."/>
            <person name="Haridas S."/>
            <person name="Kuo A."/>
            <person name="Mondo S."/>
            <person name="Pangilinan J."/>
            <person name="Riley R."/>
            <person name="LaButti K."/>
            <person name="Andreopoulos B."/>
            <person name="Lipzen A."/>
            <person name="Chen C."/>
            <person name="Yan M."/>
            <person name="Daum C."/>
            <person name="Ng V."/>
            <person name="Clum A."/>
            <person name="Steindorff A."/>
            <person name="Ohm R.A."/>
            <person name="Martin F."/>
            <person name="Silar P."/>
            <person name="Natvig D.O."/>
            <person name="Lalanne C."/>
            <person name="Gautier V."/>
            <person name="Ament-Velasquez S.L."/>
            <person name="Kruys A."/>
            <person name="Hutchinson M.I."/>
            <person name="Powell A.J."/>
            <person name="Barry K."/>
            <person name="Miller A.N."/>
            <person name="Grigoriev I.V."/>
            <person name="Debuchy R."/>
            <person name="Gladieux P."/>
            <person name="Hiltunen Thoren M."/>
            <person name="Johannesson H."/>
        </authorList>
    </citation>
    <scope>NUCLEOTIDE SEQUENCE</scope>
    <source>
        <strain evidence="1">CBS 123565</strain>
    </source>
</reference>
<gene>
    <name evidence="1" type="ORF">BT67DRAFT_134653</name>
</gene>